<evidence type="ECO:0000313" key="2">
    <source>
        <dbReference type="Proteomes" id="UP001153636"/>
    </source>
</evidence>
<evidence type="ECO:0000313" key="1">
    <source>
        <dbReference type="EMBL" id="CAH1106821.1"/>
    </source>
</evidence>
<organism evidence="1 2">
    <name type="scientific">Psylliodes chrysocephalus</name>
    <dbReference type="NCBI Taxonomy" id="3402493"/>
    <lineage>
        <taxon>Eukaryota</taxon>
        <taxon>Metazoa</taxon>
        <taxon>Ecdysozoa</taxon>
        <taxon>Arthropoda</taxon>
        <taxon>Hexapoda</taxon>
        <taxon>Insecta</taxon>
        <taxon>Pterygota</taxon>
        <taxon>Neoptera</taxon>
        <taxon>Endopterygota</taxon>
        <taxon>Coleoptera</taxon>
        <taxon>Polyphaga</taxon>
        <taxon>Cucujiformia</taxon>
        <taxon>Chrysomeloidea</taxon>
        <taxon>Chrysomelidae</taxon>
        <taxon>Galerucinae</taxon>
        <taxon>Alticini</taxon>
        <taxon>Psylliodes</taxon>
    </lineage>
</organism>
<gene>
    <name evidence="1" type="ORF">PSYICH_LOCUS6998</name>
</gene>
<accession>A0A9P0GDE1</accession>
<dbReference type="AlphaFoldDB" id="A0A9P0GDE1"/>
<dbReference type="SUPFAM" id="SSF56672">
    <property type="entry name" value="DNA/RNA polymerases"/>
    <property type="match status" value="1"/>
</dbReference>
<reference evidence="1" key="1">
    <citation type="submission" date="2022-01" db="EMBL/GenBank/DDBJ databases">
        <authorList>
            <person name="King R."/>
        </authorList>
    </citation>
    <scope>NUCLEOTIDE SEQUENCE</scope>
</reference>
<dbReference type="EMBL" id="OV651814">
    <property type="protein sequence ID" value="CAH1106821.1"/>
    <property type="molecule type" value="Genomic_DNA"/>
</dbReference>
<dbReference type="PANTHER" id="PTHR31511">
    <property type="entry name" value="PROTEIN CBG23764"/>
    <property type="match status" value="1"/>
</dbReference>
<protein>
    <recommendedName>
        <fullName evidence="3">DNA-directed DNA polymerase</fullName>
    </recommendedName>
</protein>
<dbReference type="OrthoDB" id="414982at2759"/>
<name>A0A9P0GDE1_9CUCU</name>
<dbReference type="InterPro" id="IPR043502">
    <property type="entry name" value="DNA/RNA_pol_sf"/>
</dbReference>
<sequence length="275" mass="31682">MGLNKKAELQSRVTLPGFTWDAMLKHTSQELEILTDVDMFLRGIRGGLSQVCSKRRAHANNKYIPNYDSSKPSKYLMYLDVNNQYGWAMSQYLPYGGFEWSDTNIDITQIPDDAPEGYMLEVDLEYPEHLHDLHKDLRFCAQHTNPKTGKPRRTAKELTKLMATLQPKTKYVNVENDYNACFAWAVTAALHPTSYGSHPNRVSSYPHYSSVLKLKGIQFPMTLNQIPNFQKQNNISINVYILRLCRNRYVTVPLRLAKEKSTRHVNPLMILQSIL</sequence>
<dbReference type="PANTHER" id="PTHR31511:SF12">
    <property type="entry name" value="RHO TERMINATION FACTOR N-TERMINAL DOMAIN-CONTAINING PROTEIN"/>
    <property type="match status" value="1"/>
</dbReference>
<dbReference type="GO" id="GO:0071897">
    <property type="term" value="P:DNA biosynthetic process"/>
    <property type="evidence" value="ECO:0007669"/>
    <property type="project" value="UniProtKB-ARBA"/>
</dbReference>
<proteinExistence type="predicted"/>
<evidence type="ECO:0008006" key="3">
    <source>
        <dbReference type="Google" id="ProtNLM"/>
    </source>
</evidence>
<dbReference type="Proteomes" id="UP001153636">
    <property type="component" value="Chromosome 2"/>
</dbReference>
<keyword evidence="2" id="KW-1185">Reference proteome</keyword>